<dbReference type="Proteomes" id="UP000789759">
    <property type="component" value="Unassembled WGS sequence"/>
</dbReference>
<keyword evidence="14" id="KW-0342">GTP-binding</keyword>
<keyword evidence="13" id="KW-1133">Transmembrane helix</keyword>
<keyword evidence="10" id="KW-1002">Plastid outer membrane</keyword>
<feature type="coiled-coil region" evidence="17">
    <location>
        <begin position="239"/>
        <end position="307"/>
    </location>
</feature>
<dbReference type="OrthoDB" id="8954335at2759"/>
<dbReference type="Gene3D" id="3.40.50.300">
    <property type="entry name" value="P-loop containing nucleotide triphosphate hydrolases"/>
    <property type="match status" value="1"/>
</dbReference>
<keyword evidence="5" id="KW-0934">Plastid</keyword>
<evidence type="ECO:0000256" key="1">
    <source>
        <dbReference type="ARBA" id="ARBA00001946"/>
    </source>
</evidence>
<dbReference type="InterPro" id="IPR027417">
    <property type="entry name" value="P-loop_NTPase"/>
</dbReference>
<evidence type="ECO:0000256" key="17">
    <source>
        <dbReference type="SAM" id="Coils"/>
    </source>
</evidence>
<keyword evidence="3" id="KW-0813">Transport</keyword>
<evidence type="ECO:0000256" key="14">
    <source>
        <dbReference type="ARBA" id="ARBA00023134"/>
    </source>
</evidence>
<comment type="subcellular location">
    <subcellularLocation>
        <location evidence="2">Membrane</location>
        <topology evidence="2">Single-pass membrane protein</topology>
    </subcellularLocation>
    <subcellularLocation>
        <location evidence="16">Plastid</location>
        <location evidence="16">Chloroplast outer membrane</location>
    </subcellularLocation>
</comment>
<keyword evidence="12" id="KW-0653">Protein transport</keyword>
<accession>A0A9N8VTN4</accession>
<keyword evidence="8" id="KW-0547">Nucleotide-binding</keyword>
<dbReference type="GO" id="GO:0016020">
    <property type="term" value="C:membrane"/>
    <property type="evidence" value="ECO:0007669"/>
    <property type="project" value="UniProtKB-SubCell"/>
</dbReference>
<dbReference type="EMBL" id="CAJVQA010000278">
    <property type="protein sequence ID" value="CAG8465952.1"/>
    <property type="molecule type" value="Genomic_DNA"/>
</dbReference>
<keyword evidence="17" id="KW-0175">Coiled coil</keyword>
<evidence type="ECO:0000256" key="16">
    <source>
        <dbReference type="ARBA" id="ARBA00024013"/>
    </source>
</evidence>
<dbReference type="Pfam" id="PF04548">
    <property type="entry name" value="AIG1"/>
    <property type="match status" value="1"/>
</dbReference>
<evidence type="ECO:0000256" key="7">
    <source>
        <dbReference type="ARBA" id="ARBA00022723"/>
    </source>
</evidence>
<evidence type="ECO:0000256" key="2">
    <source>
        <dbReference type="ARBA" id="ARBA00004167"/>
    </source>
</evidence>
<evidence type="ECO:0000313" key="20">
    <source>
        <dbReference type="Proteomes" id="UP000789759"/>
    </source>
</evidence>
<dbReference type="GO" id="GO:0046872">
    <property type="term" value="F:metal ion binding"/>
    <property type="evidence" value="ECO:0007669"/>
    <property type="project" value="UniProtKB-KW"/>
</dbReference>
<comment type="caution">
    <text evidence="19">The sequence shown here is derived from an EMBL/GenBank/DDBJ whole genome shotgun (WGS) entry which is preliminary data.</text>
</comment>
<keyword evidence="4" id="KW-0150">Chloroplast</keyword>
<sequence length="366" mass="42093">MSEYRNVLLIGRTGQGKSSLANIIVNNEKNFEEGGNFVEVFERGKGTLSQTRKIQSKKISLKIDVGGEIKEINYQIIDTVGIDDTTLSKRDVLIEIAKACKKVRKGINQILFVCGEYLTTEEISAYNIIRRVLFDERLDKDITKYITIIRTRFDNFGDEDSCKSDIQSLIENENKAIVEMIQSCSERVVHIDNPPINMKGKGEMIQEQINLNKKICKYARKRVIDHLVTCEDVYKPESLDEINERIGRLLSENKELQEQLDELQEKYNKIQEQLNRLSGTDEISKEISFTQDVFNEIERRMEEYELKKTMDGIMKRIDEIKTLMHENKESIEIGLFAAIGRGLDKLTKTAIELAGKALENNKCPIL</sequence>
<evidence type="ECO:0000313" key="19">
    <source>
        <dbReference type="EMBL" id="CAG8465952.1"/>
    </source>
</evidence>
<gene>
    <name evidence="19" type="ORF">CPELLU_LOCUS843</name>
</gene>
<keyword evidence="6" id="KW-0812">Transmembrane</keyword>
<keyword evidence="7" id="KW-0479">Metal-binding</keyword>
<evidence type="ECO:0000256" key="10">
    <source>
        <dbReference type="ARBA" id="ARBA00022805"/>
    </source>
</evidence>
<evidence type="ECO:0000256" key="13">
    <source>
        <dbReference type="ARBA" id="ARBA00022989"/>
    </source>
</evidence>
<dbReference type="GO" id="GO:0016787">
    <property type="term" value="F:hydrolase activity"/>
    <property type="evidence" value="ECO:0007669"/>
    <property type="project" value="UniProtKB-KW"/>
</dbReference>
<evidence type="ECO:0000256" key="11">
    <source>
        <dbReference type="ARBA" id="ARBA00022842"/>
    </source>
</evidence>
<dbReference type="PANTHER" id="PTHR10903">
    <property type="entry name" value="GTPASE, IMAP FAMILY MEMBER-RELATED"/>
    <property type="match status" value="1"/>
</dbReference>
<dbReference type="InterPro" id="IPR006703">
    <property type="entry name" value="G_AIG1"/>
</dbReference>
<keyword evidence="11" id="KW-0460">Magnesium</keyword>
<dbReference type="GO" id="GO:0015031">
    <property type="term" value="P:protein transport"/>
    <property type="evidence" value="ECO:0007669"/>
    <property type="project" value="UniProtKB-KW"/>
</dbReference>
<evidence type="ECO:0000256" key="3">
    <source>
        <dbReference type="ARBA" id="ARBA00022448"/>
    </source>
</evidence>
<evidence type="ECO:0000259" key="18">
    <source>
        <dbReference type="Pfam" id="PF04548"/>
    </source>
</evidence>
<dbReference type="AlphaFoldDB" id="A0A9N8VTN4"/>
<evidence type="ECO:0000256" key="8">
    <source>
        <dbReference type="ARBA" id="ARBA00022741"/>
    </source>
</evidence>
<comment type="cofactor">
    <cofactor evidence="1">
        <name>Mg(2+)</name>
        <dbReference type="ChEBI" id="CHEBI:18420"/>
    </cofactor>
</comment>
<evidence type="ECO:0000256" key="15">
    <source>
        <dbReference type="ARBA" id="ARBA00023136"/>
    </source>
</evidence>
<name>A0A9N8VTN4_9GLOM</name>
<dbReference type="GO" id="GO:0005525">
    <property type="term" value="F:GTP binding"/>
    <property type="evidence" value="ECO:0007669"/>
    <property type="project" value="UniProtKB-KW"/>
</dbReference>
<feature type="domain" description="AIG1-type G" evidence="18">
    <location>
        <begin position="6"/>
        <end position="201"/>
    </location>
</feature>
<evidence type="ECO:0000256" key="5">
    <source>
        <dbReference type="ARBA" id="ARBA00022640"/>
    </source>
</evidence>
<evidence type="ECO:0000256" key="4">
    <source>
        <dbReference type="ARBA" id="ARBA00022528"/>
    </source>
</evidence>
<evidence type="ECO:0000256" key="12">
    <source>
        <dbReference type="ARBA" id="ARBA00022927"/>
    </source>
</evidence>
<reference evidence="19" key="1">
    <citation type="submission" date="2021-06" db="EMBL/GenBank/DDBJ databases">
        <authorList>
            <person name="Kallberg Y."/>
            <person name="Tangrot J."/>
            <person name="Rosling A."/>
        </authorList>
    </citation>
    <scope>NUCLEOTIDE SEQUENCE</scope>
    <source>
        <strain evidence="19">FL966</strain>
    </source>
</reference>
<dbReference type="SUPFAM" id="SSF52540">
    <property type="entry name" value="P-loop containing nucleoside triphosphate hydrolases"/>
    <property type="match status" value="1"/>
</dbReference>
<proteinExistence type="predicted"/>
<keyword evidence="15" id="KW-0472">Membrane</keyword>
<keyword evidence="20" id="KW-1185">Reference proteome</keyword>
<dbReference type="InterPro" id="IPR045058">
    <property type="entry name" value="GIMA/IAN/Toc"/>
</dbReference>
<protein>
    <submittedName>
        <fullName evidence="19">21168_t:CDS:1</fullName>
    </submittedName>
</protein>
<organism evidence="19 20">
    <name type="scientific">Cetraspora pellucida</name>
    <dbReference type="NCBI Taxonomy" id="1433469"/>
    <lineage>
        <taxon>Eukaryota</taxon>
        <taxon>Fungi</taxon>
        <taxon>Fungi incertae sedis</taxon>
        <taxon>Mucoromycota</taxon>
        <taxon>Glomeromycotina</taxon>
        <taxon>Glomeromycetes</taxon>
        <taxon>Diversisporales</taxon>
        <taxon>Gigasporaceae</taxon>
        <taxon>Cetraspora</taxon>
    </lineage>
</organism>
<evidence type="ECO:0000256" key="6">
    <source>
        <dbReference type="ARBA" id="ARBA00022692"/>
    </source>
</evidence>
<dbReference type="PANTHER" id="PTHR10903:SF135">
    <property type="entry name" value="TRANSLOCASE OF CHLOROPLAST 120, CHLOROPLASTIC-RELATED"/>
    <property type="match status" value="1"/>
</dbReference>
<evidence type="ECO:0000256" key="9">
    <source>
        <dbReference type="ARBA" id="ARBA00022801"/>
    </source>
</evidence>
<keyword evidence="9" id="KW-0378">Hydrolase</keyword>